<dbReference type="PANTHER" id="PTHR21581:SF6">
    <property type="entry name" value="TRAFFICKING PROTEIN PARTICLE COMPLEX SUBUNIT 12"/>
    <property type="match status" value="1"/>
</dbReference>
<evidence type="ECO:0000259" key="18">
    <source>
        <dbReference type="SMART" id="SM00936"/>
    </source>
</evidence>
<dbReference type="InterPro" id="IPR037167">
    <property type="entry name" value="Peptidase_S11_C_sf"/>
</dbReference>
<evidence type="ECO:0000256" key="3">
    <source>
        <dbReference type="ARBA" id="ARBA00007164"/>
    </source>
</evidence>
<dbReference type="Gene3D" id="2.60.410.10">
    <property type="entry name" value="D-Ala-D-Ala carboxypeptidase, C-terminal domain"/>
    <property type="match status" value="1"/>
</dbReference>
<evidence type="ECO:0000256" key="10">
    <source>
        <dbReference type="ARBA" id="ARBA00022984"/>
    </source>
</evidence>
<reference evidence="19" key="2">
    <citation type="submission" date="2021-04" db="EMBL/GenBank/DDBJ databases">
        <authorList>
            <person name="Gilroy R."/>
        </authorList>
    </citation>
    <scope>NUCLEOTIDE SEQUENCE</scope>
    <source>
        <strain evidence="19">CHK183-1962</strain>
    </source>
</reference>
<dbReference type="GO" id="GO:0009002">
    <property type="term" value="F:serine-type D-Ala-D-Ala carboxypeptidase activity"/>
    <property type="evidence" value="ECO:0007669"/>
    <property type="project" value="UniProtKB-EC"/>
</dbReference>
<evidence type="ECO:0000256" key="17">
    <source>
        <dbReference type="SAM" id="SignalP"/>
    </source>
</evidence>
<protein>
    <recommendedName>
        <fullName evidence="4">serine-type D-Ala-D-Ala carboxypeptidase</fullName>
        <ecNumber evidence="4">3.4.16.4</ecNumber>
    </recommendedName>
</protein>
<comment type="caution">
    <text evidence="19">The sequence shown here is derived from an EMBL/GenBank/DDBJ whole genome shotgun (WGS) entry which is preliminary data.</text>
</comment>
<feature type="active site" description="Proton acceptor" evidence="13">
    <location>
        <position position="109"/>
    </location>
</feature>
<dbReference type="InterPro" id="IPR012338">
    <property type="entry name" value="Beta-lactam/transpept-like"/>
</dbReference>
<dbReference type="GO" id="GO:0006508">
    <property type="term" value="P:proteolysis"/>
    <property type="evidence" value="ECO:0007669"/>
    <property type="project" value="UniProtKB-KW"/>
</dbReference>
<dbReference type="AlphaFoldDB" id="A0A9D1XEJ6"/>
<accession>A0A9D1XEJ6</accession>
<evidence type="ECO:0000313" key="20">
    <source>
        <dbReference type="Proteomes" id="UP000886890"/>
    </source>
</evidence>
<comment type="similarity">
    <text evidence="3 15">Belongs to the peptidase S11 family.</text>
</comment>
<evidence type="ECO:0000313" key="19">
    <source>
        <dbReference type="EMBL" id="HIX77745.1"/>
    </source>
</evidence>
<feature type="domain" description="Peptidase S11 D-Ala-D-Ala carboxypeptidase A C-terminal" evidence="18">
    <location>
        <begin position="324"/>
        <end position="417"/>
    </location>
</feature>
<dbReference type="EMBL" id="DXEK01000153">
    <property type="protein sequence ID" value="HIX77745.1"/>
    <property type="molecule type" value="Genomic_DNA"/>
</dbReference>
<evidence type="ECO:0000256" key="1">
    <source>
        <dbReference type="ARBA" id="ARBA00003217"/>
    </source>
</evidence>
<evidence type="ECO:0000256" key="11">
    <source>
        <dbReference type="ARBA" id="ARBA00023316"/>
    </source>
</evidence>
<evidence type="ECO:0000256" key="14">
    <source>
        <dbReference type="PIRSR" id="PIRSR618044-2"/>
    </source>
</evidence>
<keyword evidence="5 19" id="KW-0121">Carboxypeptidase</keyword>
<evidence type="ECO:0000256" key="5">
    <source>
        <dbReference type="ARBA" id="ARBA00022645"/>
    </source>
</evidence>
<evidence type="ECO:0000256" key="12">
    <source>
        <dbReference type="ARBA" id="ARBA00034000"/>
    </source>
</evidence>
<gene>
    <name evidence="19" type="ORF">H9734_09170</name>
</gene>
<feature type="region of interest" description="Disordered" evidence="16">
    <location>
        <begin position="37"/>
        <end position="65"/>
    </location>
</feature>
<keyword evidence="10" id="KW-0573">Peptidoglycan synthesis</keyword>
<keyword evidence="7 17" id="KW-0732">Signal</keyword>
<dbReference type="EC" id="3.4.16.4" evidence="4"/>
<keyword evidence="9" id="KW-0133">Cell shape</keyword>
<evidence type="ECO:0000256" key="8">
    <source>
        <dbReference type="ARBA" id="ARBA00022801"/>
    </source>
</evidence>
<proteinExistence type="inferred from homology"/>
<evidence type="ECO:0000256" key="2">
    <source>
        <dbReference type="ARBA" id="ARBA00004752"/>
    </source>
</evidence>
<keyword evidence="8" id="KW-0378">Hydrolase</keyword>
<dbReference type="Gene3D" id="3.40.710.10">
    <property type="entry name" value="DD-peptidase/beta-lactamase superfamily"/>
    <property type="match status" value="1"/>
</dbReference>
<feature type="chain" id="PRO_5038583745" description="serine-type D-Ala-D-Ala carboxypeptidase" evidence="17">
    <location>
        <begin position="22"/>
        <end position="435"/>
    </location>
</feature>
<feature type="active site" description="Acyl-ester intermediate" evidence="13">
    <location>
        <position position="106"/>
    </location>
</feature>
<dbReference type="GO" id="GO:0009252">
    <property type="term" value="P:peptidoglycan biosynthetic process"/>
    <property type="evidence" value="ECO:0007669"/>
    <property type="project" value="UniProtKB-KW"/>
</dbReference>
<comment type="function">
    <text evidence="1">Removes C-terminal D-alanyl residues from sugar-peptide cell wall precursors.</text>
</comment>
<name>A0A9D1XEJ6_9FIRM</name>
<feature type="compositionally biased region" description="Low complexity" evidence="16">
    <location>
        <begin position="37"/>
        <end position="53"/>
    </location>
</feature>
<keyword evidence="11" id="KW-0961">Cell wall biogenesis/degradation</keyword>
<evidence type="ECO:0000256" key="16">
    <source>
        <dbReference type="SAM" id="MobiDB-lite"/>
    </source>
</evidence>
<evidence type="ECO:0000256" key="7">
    <source>
        <dbReference type="ARBA" id="ARBA00022729"/>
    </source>
</evidence>
<dbReference type="SUPFAM" id="SSF69189">
    <property type="entry name" value="Penicillin-binding protein associated domain"/>
    <property type="match status" value="1"/>
</dbReference>
<dbReference type="PRINTS" id="PR00725">
    <property type="entry name" value="DADACBPTASE1"/>
</dbReference>
<dbReference type="Pfam" id="PF07943">
    <property type="entry name" value="PBP5_C"/>
    <property type="match status" value="1"/>
</dbReference>
<comment type="pathway">
    <text evidence="2">Cell wall biogenesis; peptidoglycan biosynthesis.</text>
</comment>
<dbReference type="InterPro" id="IPR001967">
    <property type="entry name" value="Peptidase_S11_N"/>
</dbReference>
<reference evidence="19" key="1">
    <citation type="journal article" date="2021" name="PeerJ">
        <title>Extensive microbial diversity within the chicken gut microbiome revealed by metagenomics and culture.</title>
        <authorList>
            <person name="Gilroy R."/>
            <person name="Ravi A."/>
            <person name="Getino M."/>
            <person name="Pursley I."/>
            <person name="Horton D.L."/>
            <person name="Alikhan N.F."/>
            <person name="Baker D."/>
            <person name="Gharbi K."/>
            <person name="Hall N."/>
            <person name="Watson M."/>
            <person name="Adriaenssens E.M."/>
            <person name="Foster-Nyarko E."/>
            <person name="Jarju S."/>
            <person name="Secka A."/>
            <person name="Antonio M."/>
            <person name="Oren A."/>
            <person name="Chaudhuri R.R."/>
            <person name="La Ragione R."/>
            <person name="Hildebrand F."/>
            <person name="Pallen M.J."/>
        </authorList>
    </citation>
    <scope>NUCLEOTIDE SEQUENCE</scope>
    <source>
        <strain evidence="19">CHK183-1962</strain>
    </source>
</reference>
<evidence type="ECO:0000256" key="9">
    <source>
        <dbReference type="ARBA" id="ARBA00022960"/>
    </source>
</evidence>
<evidence type="ECO:0000256" key="4">
    <source>
        <dbReference type="ARBA" id="ARBA00012448"/>
    </source>
</evidence>
<sequence length="435" mass="47192">MKRFLCGICAFFLSVSAQGPAAPVLAGQIQTARTELLSETETQESQEAVTTQEDPQQDPSETTDDQQIVLQGAGLSLASPSVLLMEASTGQVIYEQNADEQRSPASITKIMTLLLIFDELEKGNLTLDEEVTTSAYAKSMGGSQVFLEEGEKQTVETLIKCIVVASGNDAAVAMAEHIAGAESEFVARMNERAAGLGMDNTHFEDCSGLTDSANHYTTARDVATASRELIERYPKILEYSSIWMEDITHVTAQGTKPFTLTNTNKLISTYDGCVGLKTGSTSVAKYCVSAVAQRDGITLIAVVMGAPDHKVRFADATTLLNYGFGTCSLYIDENQEELEPLAVVQGKEREVPVAFETEFRYLDCSGQKISDVEKTIELPEEVKAPVRKGETAGRAVYTWNGEEIGSTAIVYMDDVESADFLDYLEEALTKLLPTA</sequence>
<dbReference type="Proteomes" id="UP000886890">
    <property type="component" value="Unassembled WGS sequence"/>
</dbReference>
<keyword evidence="6" id="KW-0645">Protease</keyword>
<dbReference type="SMART" id="SM00936">
    <property type="entry name" value="PBP5_C"/>
    <property type="match status" value="1"/>
</dbReference>
<dbReference type="GO" id="GO:0071555">
    <property type="term" value="P:cell wall organization"/>
    <property type="evidence" value="ECO:0007669"/>
    <property type="project" value="UniProtKB-KW"/>
</dbReference>
<dbReference type="PANTHER" id="PTHR21581">
    <property type="entry name" value="D-ALANYL-D-ALANINE CARBOXYPEPTIDASE"/>
    <property type="match status" value="1"/>
</dbReference>
<dbReference type="Pfam" id="PF00768">
    <property type="entry name" value="Peptidase_S11"/>
    <property type="match status" value="1"/>
</dbReference>
<feature type="signal peptide" evidence="17">
    <location>
        <begin position="1"/>
        <end position="21"/>
    </location>
</feature>
<dbReference type="InterPro" id="IPR015956">
    <property type="entry name" value="Peniciliin-bd_prot_C_sf"/>
</dbReference>
<dbReference type="GO" id="GO:0008360">
    <property type="term" value="P:regulation of cell shape"/>
    <property type="evidence" value="ECO:0007669"/>
    <property type="project" value="UniProtKB-KW"/>
</dbReference>
<feature type="binding site" evidence="14">
    <location>
        <position position="277"/>
    </location>
    <ligand>
        <name>substrate</name>
    </ligand>
</feature>
<organism evidence="19 20">
    <name type="scientific">Candidatus Fusicatenibacter merdavium</name>
    <dbReference type="NCBI Taxonomy" id="2838600"/>
    <lineage>
        <taxon>Bacteria</taxon>
        <taxon>Bacillati</taxon>
        <taxon>Bacillota</taxon>
        <taxon>Clostridia</taxon>
        <taxon>Lachnospirales</taxon>
        <taxon>Lachnospiraceae</taxon>
        <taxon>Fusicatenibacter</taxon>
    </lineage>
</organism>
<evidence type="ECO:0000256" key="6">
    <source>
        <dbReference type="ARBA" id="ARBA00022670"/>
    </source>
</evidence>
<feature type="active site" evidence="13">
    <location>
        <position position="166"/>
    </location>
</feature>
<evidence type="ECO:0000256" key="15">
    <source>
        <dbReference type="RuleBase" id="RU004016"/>
    </source>
</evidence>
<dbReference type="InterPro" id="IPR018044">
    <property type="entry name" value="Peptidase_S11"/>
</dbReference>
<dbReference type="InterPro" id="IPR012907">
    <property type="entry name" value="Peptidase_S11_C"/>
</dbReference>
<comment type="catalytic activity">
    <reaction evidence="12">
        <text>Preferential cleavage: (Ac)2-L-Lys-D-Ala-|-D-Ala. Also transpeptidation of peptidyl-alanyl moieties that are N-acyl substituents of D-alanine.</text>
        <dbReference type="EC" id="3.4.16.4"/>
    </reaction>
</comment>
<dbReference type="SUPFAM" id="SSF56601">
    <property type="entry name" value="beta-lactamase/transpeptidase-like"/>
    <property type="match status" value="1"/>
</dbReference>
<evidence type="ECO:0000256" key="13">
    <source>
        <dbReference type="PIRSR" id="PIRSR618044-1"/>
    </source>
</evidence>